<dbReference type="SUPFAM" id="SSF53474">
    <property type="entry name" value="alpha/beta-Hydrolases"/>
    <property type="match status" value="1"/>
</dbReference>
<comment type="caution">
    <text evidence="7">The sequence shown here is derived from an EMBL/GenBank/DDBJ whole genome shotgun (WGS) entry which is preliminary data.</text>
</comment>
<reference evidence="7 8" key="1">
    <citation type="journal article" date="2023" name="G3 (Bethesda)">
        <title>A chromosome-length genome assembly and annotation of blackberry (Rubus argutus, cv. 'Hillquist').</title>
        <authorList>
            <person name="Bruna T."/>
            <person name="Aryal R."/>
            <person name="Dudchenko O."/>
            <person name="Sargent D.J."/>
            <person name="Mead D."/>
            <person name="Buti M."/>
            <person name="Cavallini A."/>
            <person name="Hytonen T."/>
            <person name="Andres J."/>
            <person name="Pham M."/>
            <person name="Weisz D."/>
            <person name="Mascagni F."/>
            <person name="Usai G."/>
            <person name="Natali L."/>
            <person name="Bassil N."/>
            <person name="Fernandez G.E."/>
            <person name="Lomsadze A."/>
            <person name="Armour M."/>
            <person name="Olukolu B."/>
            <person name="Poorten T."/>
            <person name="Britton C."/>
            <person name="Davik J."/>
            <person name="Ashrafi H."/>
            <person name="Aiden E.L."/>
            <person name="Borodovsky M."/>
            <person name="Worthington M."/>
        </authorList>
    </citation>
    <scope>NUCLEOTIDE SEQUENCE [LARGE SCALE GENOMIC DNA]</scope>
    <source>
        <strain evidence="7">PI 553951</strain>
    </source>
</reference>
<dbReference type="PANTHER" id="PTHR11010">
    <property type="entry name" value="PROTEASE S28 PRO-X CARBOXYPEPTIDASE-RELATED"/>
    <property type="match status" value="1"/>
</dbReference>
<dbReference type="Gene3D" id="1.20.120.980">
    <property type="entry name" value="Serine carboxypeptidase S28, SKS domain"/>
    <property type="match status" value="1"/>
</dbReference>
<dbReference type="Pfam" id="PF05577">
    <property type="entry name" value="Peptidase_S28"/>
    <property type="match status" value="1"/>
</dbReference>
<dbReference type="InterPro" id="IPR029058">
    <property type="entry name" value="AB_hydrolase_fold"/>
</dbReference>
<proteinExistence type="inferred from homology"/>
<dbReference type="EMBL" id="JBEDUW010000003">
    <property type="protein sequence ID" value="KAK9939965.1"/>
    <property type="molecule type" value="Genomic_DNA"/>
</dbReference>
<keyword evidence="4" id="KW-0378">Hydrolase</keyword>
<evidence type="ECO:0000256" key="5">
    <source>
        <dbReference type="ARBA" id="ARBA00023180"/>
    </source>
</evidence>
<keyword evidence="8" id="KW-1185">Reference proteome</keyword>
<evidence type="ECO:0000256" key="6">
    <source>
        <dbReference type="SAM" id="SignalP"/>
    </source>
</evidence>
<dbReference type="InterPro" id="IPR008758">
    <property type="entry name" value="Peptidase_S28"/>
</dbReference>
<keyword evidence="2" id="KW-0645">Protease</keyword>
<feature type="chain" id="PRO_5043743997" description="Lysosomal Pro-Xaa carboxypeptidase" evidence="6">
    <location>
        <begin position="27"/>
        <end position="503"/>
    </location>
</feature>
<name>A0AAW1XT73_RUBAR</name>
<dbReference type="GO" id="GO:0006508">
    <property type="term" value="P:proteolysis"/>
    <property type="evidence" value="ECO:0007669"/>
    <property type="project" value="UniProtKB-KW"/>
</dbReference>
<keyword evidence="5" id="KW-0325">Glycoprotein</keyword>
<dbReference type="FunFam" id="1.20.120.980:FF:000006">
    <property type="entry name" value="Serine carboxypeptidase S28 family protein"/>
    <property type="match status" value="1"/>
</dbReference>
<dbReference type="Gene3D" id="3.40.50.1820">
    <property type="entry name" value="alpha/beta hydrolase"/>
    <property type="match status" value="1"/>
</dbReference>
<dbReference type="AlphaFoldDB" id="A0AAW1XT73"/>
<organism evidence="7 8">
    <name type="scientific">Rubus argutus</name>
    <name type="common">Southern blackberry</name>
    <dbReference type="NCBI Taxonomy" id="59490"/>
    <lineage>
        <taxon>Eukaryota</taxon>
        <taxon>Viridiplantae</taxon>
        <taxon>Streptophyta</taxon>
        <taxon>Embryophyta</taxon>
        <taxon>Tracheophyta</taxon>
        <taxon>Spermatophyta</taxon>
        <taxon>Magnoliopsida</taxon>
        <taxon>eudicotyledons</taxon>
        <taxon>Gunneridae</taxon>
        <taxon>Pentapetalae</taxon>
        <taxon>rosids</taxon>
        <taxon>fabids</taxon>
        <taxon>Rosales</taxon>
        <taxon>Rosaceae</taxon>
        <taxon>Rosoideae</taxon>
        <taxon>Rosoideae incertae sedis</taxon>
        <taxon>Rubus</taxon>
    </lineage>
</organism>
<dbReference type="GO" id="GO:0070008">
    <property type="term" value="F:serine-type exopeptidase activity"/>
    <property type="evidence" value="ECO:0007669"/>
    <property type="project" value="InterPro"/>
</dbReference>
<dbReference type="InterPro" id="IPR042269">
    <property type="entry name" value="Ser_carbopepase_S28_SKS"/>
</dbReference>
<protein>
    <recommendedName>
        <fullName evidence="9">Lysosomal Pro-Xaa carboxypeptidase</fullName>
    </recommendedName>
</protein>
<sequence>MKPLTFSLQSSLPLIFLIFAVTTSVSLKIPRLSPTGGTLHGNYWTQGRPSEASPTFDPKHFRTFYYNQTLDHFNFRPDSFNTFQQRYLINSKHWGGSNVSAPILAYLGAEEAIDVDIPVIGFLTENAIQFQALQVYIEHRYYGESMPFGSREEAYKNASTLGYFNSAQALADYAEILIHVRKQLHAENSPIIVVGGSYGGMLASWFRLKYPHVALGALASSAPILYFPDIVPPTGYDSIASRDFREASETCYQIIKKSWTEIDNIASKPEGLSSLSKKFQTCRPLTNSSELKEYLDSMYAEAAQYDRPPRYPVTVICGGIDGASSTDDILTKIFAGVVAYTGNRSCYVNQQRNETETDVGWRWQTCSDLVTPMGQSNDSMFSPNKFGLDEYINGCKELYGVPPRPHWVTTYFGGHDIKLTLYRFASNIIFSNGLRDPYSSGGVLDDISETVVAVHAKNGSHCLDILHSNHTTDPDWLVNQRKIEIRIIEGWMAKYYTDLQALK</sequence>
<evidence type="ECO:0000256" key="3">
    <source>
        <dbReference type="ARBA" id="ARBA00022729"/>
    </source>
</evidence>
<feature type="signal peptide" evidence="6">
    <location>
        <begin position="1"/>
        <end position="26"/>
    </location>
</feature>
<evidence type="ECO:0000256" key="1">
    <source>
        <dbReference type="ARBA" id="ARBA00011079"/>
    </source>
</evidence>
<evidence type="ECO:0008006" key="9">
    <source>
        <dbReference type="Google" id="ProtNLM"/>
    </source>
</evidence>
<evidence type="ECO:0000256" key="4">
    <source>
        <dbReference type="ARBA" id="ARBA00022801"/>
    </source>
</evidence>
<gene>
    <name evidence="7" type="ORF">M0R45_016644</name>
</gene>
<keyword evidence="3 6" id="KW-0732">Signal</keyword>
<accession>A0AAW1XT73</accession>
<dbReference type="Proteomes" id="UP001457282">
    <property type="component" value="Unassembled WGS sequence"/>
</dbReference>
<evidence type="ECO:0000313" key="8">
    <source>
        <dbReference type="Proteomes" id="UP001457282"/>
    </source>
</evidence>
<dbReference type="PANTHER" id="PTHR11010:SF96">
    <property type="entry name" value="LYSOSOMAL PRO-X CARBOXYPEPTIDASE-LIKE ISOFORM X1"/>
    <property type="match status" value="1"/>
</dbReference>
<evidence type="ECO:0000313" key="7">
    <source>
        <dbReference type="EMBL" id="KAK9939965.1"/>
    </source>
</evidence>
<comment type="similarity">
    <text evidence="1">Belongs to the peptidase S28 family.</text>
</comment>
<evidence type="ECO:0000256" key="2">
    <source>
        <dbReference type="ARBA" id="ARBA00022670"/>
    </source>
</evidence>
<dbReference type="GO" id="GO:0008239">
    <property type="term" value="F:dipeptidyl-peptidase activity"/>
    <property type="evidence" value="ECO:0007669"/>
    <property type="project" value="TreeGrafter"/>
</dbReference>